<comment type="caution">
    <text evidence="10">The sequence shown here is derived from an EMBL/GenBank/DDBJ whole genome shotgun (WGS) entry which is preliminary data.</text>
</comment>
<dbReference type="Gene3D" id="3.30.240.20">
    <property type="entry name" value="bsu07140 like domains"/>
    <property type="match status" value="2"/>
</dbReference>
<evidence type="ECO:0000256" key="2">
    <source>
        <dbReference type="ARBA" id="ARBA00006448"/>
    </source>
</evidence>
<dbReference type="PANTHER" id="PTHR34582">
    <property type="entry name" value="UPF0702 TRANSMEMBRANE PROTEIN YCAP"/>
    <property type="match status" value="1"/>
</dbReference>
<keyword evidence="6 7" id="KW-0472">Membrane</keyword>
<dbReference type="Proteomes" id="UP000218887">
    <property type="component" value="Unassembled WGS sequence"/>
</dbReference>
<protein>
    <recommendedName>
        <fullName evidence="12">DUF421 domain-containing protein</fullName>
    </recommendedName>
</protein>
<keyword evidence="5 7" id="KW-1133">Transmembrane helix</keyword>
<dbReference type="OrthoDB" id="9778331at2"/>
<proteinExistence type="inferred from homology"/>
<evidence type="ECO:0000256" key="1">
    <source>
        <dbReference type="ARBA" id="ARBA00004651"/>
    </source>
</evidence>
<feature type="domain" description="YetF-like N-terminal transmembrane" evidence="9">
    <location>
        <begin position="5"/>
        <end position="76"/>
    </location>
</feature>
<comment type="subcellular location">
    <subcellularLocation>
        <location evidence="1">Cell membrane</location>
        <topology evidence="1">Multi-pass membrane protein</topology>
    </subcellularLocation>
</comment>
<keyword evidence="11" id="KW-1185">Reference proteome</keyword>
<dbReference type="AlphaFoldDB" id="A0A2A2ICT5"/>
<dbReference type="RefSeq" id="WP_095655797.1">
    <property type="nucleotide sequence ID" value="NZ_NPOA01000008.1"/>
</dbReference>
<evidence type="ECO:0000256" key="7">
    <source>
        <dbReference type="SAM" id="Phobius"/>
    </source>
</evidence>
<name>A0A2A2ICT5_9BACI</name>
<feature type="transmembrane region" description="Helical" evidence="7">
    <location>
        <begin position="32"/>
        <end position="52"/>
    </location>
</feature>
<dbReference type="Pfam" id="PF20730">
    <property type="entry name" value="YetF_N"/>
    <property type="match status" value="1"/>
</dbReference>
<organism evidence="10 11">
    <name type="scientific">Virgibacillus profundi</name>
    <dbReference type="NCBI Taxonomy" id="2024555"/>
    <lineage>
        <taxon>Bacteria</taxon>
        <taxon>Bacillati</taxon>
        <taxon>Bacillota</taxon>
        <taxon>Bacilli</taxon>
        <taxon>Bacillales</taxon>
        <taxon>Bacillaceae</taxon>
        <taxon>Virgibacillus</taxon>
    </lineage>
</organism>
<dbReference type="PANTHER" id="PTHR34582:SF7">
    <property type="entry name" value="UPF0702 TRANSMEMBRANE PROTEIN YDFS"/>
    <property type="match status" value="1"/>
</dbReference>
<feature type="transmembrane region" description="Helical" evidence="7">
    <location>
        <begin position="6"/>
        <end position="25"/>
    </location>
</feature>
<accession>A0A2A2ICT5</accession>
<dbReference type="InterPro" id="IPR048454">
    <property type="entry name" value="YetF_N"/>
</dbReference>
<sequence>MPIPELVLRLTIAFITLLILTRIMGRKEISQMTFFNFISGIAIGTIGASLAIDSTLSIRNGVIALIGWSAFTLIMGILNIKSKNFRIAVQGQPSIVVKDGKIMEEELRKVRLDVDALNGLLRQKDVFSITDVDYAIFETSGNLSVLKKEQRQPVTQSDMNIQQVNTDVFPITTSIISDGKVDQENMGKLNINKQWINQQLNLAGVNSISDVFYAEIQKDGSLYIDNKSDLQN</sequence>
<evidence type="ECO:0000256" key="5">
    <source>
        <dbReference type="ARBA" id="ARBA00022989"/>
    </source>
</evidence>
<dbReference type="GO" id="GO:0005886">
    <property type="term" value="C:plasma membrane"/>
    <property type="evidence" value="ECO:0007669"/>
    <property type="project" value="UniProtKB-SubCell"/>
</dbReference>
<dbReference type="EMBL" id="NPOA01000008">
    <property type="protein sequence ID" value="PAV29126.1"/>
    <property type="molecule type" value="Genomic_DNA"/>
</dbReference>
<evidence type="ECO:0008006" key="12">
    <source>
        <dbReference type="Google" id="ProtNLM"/>
    </source>
</evidence>
<dbReference type="InterPro" id="IPR007353">
    <property type="entry name" value="DUF421"/>
</dbReference>
<dbReference type="Pfam" id="PF04239">
    <property type="entry name" value="DUF421"/>
    <property type="match status" value="1"/>
</dbReference>
<gene>
    <name evidence="10" type="ORF">CIL05_12025</name>
</gene>
<feature type="domain" description="YetF C-terminal" evidence="8">
    <location>
        <begin position="81"/>
        <end position="216"/>
    </location>
</feature>
<reference evidence="10 11" key="1">
    <citation type="submission" date="2017-08" db="EMBL/GenBank/DDBJ databases">
        <title>Virgibacillus indicus sp. nov. and Virgibacillus profoundi sp. nov, two moderately halophilic bacteria isolated from marine sediment by using the Microfluidic Streak Plate.</title>
        <authorList>
            <person name="Xu B."/>
            <person name="Hu B."/>
            <person name="Wang J."/>
            <person name="Zhu Y."/>
            <person name="Huang L."/>
            <person name="Du W."/>
            <person name="Huang Y."/>
        </authorList>
    </citation>
    <scope>NUCLEOTIDE SEQUENCE [LARGE SCALE GENOMIC DNA]</scope>
    <source>
        <strain evidence="10 11">IO3-P3-H5</strain>
    </source>
</reference>
<keyword evidence="3" id="KW-1003">Cell membrane</keyword>
<evidence type="ECO:0000256" key="4">
    <source>
        <dbReference type="ARBA" id="ARBA00022692"/>
    </source>
</evidence>
<dbReference type="InterPro" id="IPR023090">
    <property type="entry name" value="UPF0702_alpha/beta_dom_sf"/>
</dbReference>
<evidence type="ECO:0000259" key="9">
    <source>
        <dbReference type="Pfam" id="PF20730"/>
    </source>
</evidence>
<keyword evidence="4 7" id="KW-0812">Transmembrane</keyword>
<evidence type="ECO:0000259" key="8">
    <source>
        <dbReference type="Pfam" id="PF04239"/>
    </source>
</evidence>
<evidence type="ECO:0000313" key="11">
    <source>
        <dbReference type="Proteomes" id="UP000218887"/>
    </source>
</evidence>
<feature type="transmembrane region" description="Helical" evidence="7">
    <location>
        <begin position="58"/>
        <end position="78"/>
    </location>
</feature>
<comment type="similarity">
    <text evidence="2">Belongs to the UPF0702 family.</text>
</comment>
<evidence type="ECO:0000256" key="3">
    <source>
        <dbReference type="ARBA" id="ARBA00022475"/>
    </source>
</evidence>
<evidence type="ECO:0000313" key="10">
    <source>
        <dbReference type="EMBL" id="PAV29126.1"/>
    </source>
</evidence>
<evidence type="ECO:0000256" key="6">
    <source>
        <dbReference type="ARBA" id="ARBA00023136"/>
    </source>
</evidence>